<name>A0A377W4A1_KLEPN</name>
<keyword evidence="1" id="KW-0560">Oxidoreductase</keyword>
<protein>
    <submittedName>
        <fullName evidence="1">Respiratory nitrate reductase subunit alpha</fullName>
        <ecNumber evidence="1">1.7.99.4</ecNumber>
    </submittedName>
</protein>
<dbReference type="EMBL" id="UGLB01000003">
    <property type="protein sequence ID" value="STT48081.1"/>
    <property type="molecule type" value="Genomic_DNA"/>
</dbReference>
<dbReference type="Proteomes" id="UP000255099">
    <property type="component" value="Unassembled WGS sequence"/>
</dbReference>
<organism evidence="1 2">
    <name type="scientific">Klebsiella pneumoniae</name>
    <dbReference type="NCBI Taxonomy" id="573"/>
    <lineage>
        <taxon>Bacteria</taxon>
        <taxon>Pseudomonadati</taxon>
        <taxon>Pseudomonadota</taxon>
        <taxon>Gammaproteobacteria</taxon>
        <taxon>Enterobacterales</taxon>
        <taxon>Enterobacteriaceae</taxon>
        <taxon>Klebsiella/Raoultella group</taxon>
        <taxon>Klebsiella</taxon>
        <taxon>Klebsiella pneumoniae complex</taxon>
    </lineage>
</organism>
<dbReference type="AlphaFoldDB" id="A0A377W4A1"/>
<proteinExistence type="predicted"/>
<sequence>MTTAPPATMSESYTPAWAEKITGVSRAHIIRTAREFADNADKITVVR</sequence>
<gene>
    <name evidence="1" type="primary">narG_2</name>
    <name evidence="1" type="ORF">NCTC9637_03016</name>
</gene>
<accession>A0A377W4A1</accession>
<dbReference type="EC" id="1.7.99.4" evidence="1"/>
<dbReference type="SUPFAM" id="SSF53706">
    <property type="entry name" value="Formate dehydrogenase/DMSO reductase, domains 1-3"/>
    <property type="match status" value="1"/>
</dbReference>
<dbReference type="Gene3D" id="3.40.50.12440">
    <property type="match status" value="1"/>
</dbReference>
<reference evidence="1 2" key="1">
    <citation type="submission" date="2018-06" db="EMBL/GenBank/DDBJ databases">
        <authorList>
            <consortium name="Pathogen Informatics"/>
            <person name="Doyle S."/>
        </authorList>
    </citation>
    <scope>NUCLEOTIDE SEQUENCE [LARGE SCALE GENOMIC DNA]</scope>
    <source>
        <strain evidence="1 2">NCTC9637</strain>
    </source>
</reference>
<dbReference type="GO" id="GO:0016491">
    <property type="term" value="F:oxidoreductase activity"/>
    <property type="evidence" value="ECO:0007669"/>
    <property type="project" value="UniProtKB-KW"/>
</dbReference>
<evidence type="ECO:0000313" key="2">
    <source>
        <dbReference type="Proteomes" id="UP000255099"/>
    </source>
</evidence>
<evidence type="ECO:0000313" key="1">
    <source>
        <dbReference type="EMBL" id="STT48081.1"/>
    </source>
</evidence>